<dbReference type="NCBIfam" id="TIGR00792">
    <property type="entry name" value="gph"/>
    <property type="match status" value="1"/>
</dbReference>
<dbReference type="AlphaFoldDB" id="A0A377HPC6"/>
<keyword evidence="2" id="KW-0812">Transmembrane</keyword>
<evidence type="ECO:0000313" key="3">
    <source>
        <dbReference type="EMBL" id="STO57542.1"/>
    </source>
</evidence>
<dbReference type="InterPro" id="IPR001927">
    <property type="entry name" value="Na/Gal_symport"/>
</dbReference>
<dbReference type="PANTHER" id="PTHR11328">
    <property type="entry name" value="MAJOR FACILITATOR SUPERFAMILY DOMAIN-CONTAINING PROTEIN"/>
    <property type="match status" value="1"/>
</dbReference>
<feature type="transmembrane region" description="Helical" evidence="2">
    <location>
        <begin position="190"/>
        <end position="212"/>
    </location>
</feature>
<dbReference type="GO" id="GO:0005886">
    <property type="term" value="C:plasma membrane"/>
    <property type="evidence" value="ECO:0007669"/>
    <property type="project" value="TreeGrafter"/>
</dbReference>
<proteinExistence type="inferred from homology"/>
<dbReference type="PANTHER" id="PTHR11328:SF24">
    <property type="entry name" value="MAJOR FACILITATOR SUPERFAMILY (MFS) PROFILE DOMAIN-CONTAINING PROTEIN"/>
    <property type="match status" value="1"/>
</dbReference>
<dbReference type="GO" id="GO:0015293">
    <property type="term" value="F:symporter activity"/>
    <property type="evidence" value="ECO:0007669"/>
    <property type="project" value="InterPro"/>
</dbReference>
<dbReference type="Gene3D" id="1.20.1250.20">
    <property type="entry name" value="MFS general substrate transporter like domains"/>
    <property type="match status" value="2"/>
</dbReference>
<feature type="transmembrane region" description="Helical" evidence="2">
    <location>
        <begin position="415"/>
        <end position="435"/>
    </location>
</feature>
<feature type="transmembrane region" description="Helical" evidence="2">
    <location>
        <begin position="23"/>
        <end position="46"/>
    </location>
</feature>
<reference evidence="3 4" key="1">
    <citation type="submission" date="2018-06" db="EMBL/GenBank/DDBJ databases">
        <authorList>
            <consortium name="Pathogen Informatics"/>
            <person name="Doyle S."/>
        </authorList>
    </citation>
    <scope>NUCLEOTIDE SEQUENCE [LARGE SCALE GENOMIC DNA]</scope>
    <source>
        <strain evidence="3 4">NCTC11645</strain>
    </source>
</reference>
<dbReference type="Pfam" id="PF13347">
    <property type="entry name" value="MFS_2"/>
    <property type="match status" value="1"/>
</dbReference>
<feature type="transmembrane region" description="Helical" evidence="2">
    <location>
        <begin position="275"/>
        <end position="294"/>
    </location>
</feature>
<dbReference type="CDD" id="cd17332">
    <property type="entry name" value="MFS_MelB_like"/>
    <property type="match status" value="1"/>
</dbReference>
<gene>
    <name evidence="3" type="primary">yicJ</name>
    <name evidence="3" type="ORF">NCTC11645_01934</name>
</gene>
<feature type="transmembrane region" description="Helical" evidence="2">
    <location>
        <begin position="162"/>
        <end position="184"/>
    </location>
</feature>
<keyword evidence="2" id="KW-1133">Transmembrane helix</keyword>
<feature type="transmembrane region" description="Helical" evidence="2">
    <location>
        <begin position="92"/>
        <end position="113"/>
    </location>
</feature>
<dbReference type="EMBL" id="UGHD01000002">
    <property type="protein sequence ID" value="STO57542.1"/>
    <property type="molecule type" value="Genomic_DNA"/>
</dbReference>
<dbReference type="Proteomes" id="UP000254512">
    <property type="component" value="Unassembled WGS sequence"/>
</dbReference>
<evidence type="ECO:0000256" key="1">
    <source>
        <dbReference type="ARBA" id="ARBA00009617"/>
    </source>
</evidence>
<feature type="transmembrane region" description="Helical" evidence="2">
    <location>
        <begin position="240"/>
        <end position="269"/>
    </location>
</feature>
<dbReference type="SUPFAM" id="SSF103473">
    <property type="entry name" value="MFS general substrate transporter"/>
    <property type="match status" value="1"/>
</dbReference>
<comment type="similarity">
    <text evidence="1">Belongs to the sodium:galactoside symporter (TC 2.A.2) family.</text>
</comment>
<feature type="transmembrane region" description="Helical" evidence="2">
    <location>
        <begin position="306"/>
        <end position="325"/>
    </location>
</feature>
<dbReference type="InterPro" id="IPR039672">
    <property type="entry name" value="MFS_2"/>
</dbReference>
<protein>
    <submittedName>
        <fullName evidence="3">Inner membrane symporter yicJ</fullName>
    </submittedName>
</protein>
<evidence type="ECO:0000313" key="4">
    <source>
        <dbReference type="Proteomes" id="UP000254512"/>
    </source>
</evidence>
<accession>A0A377HPC6</accession>
<keyword evidence="2" id="KW-0472">Membrane</keyword>
<feature type="transmembrane region" description="Helical" evidence="2">
    <location>
        <begin position="52"/>
        <end position="71"/>
    </location>
</feature>
<feature type="transmembrane region" description="Helical" evidence="2">
    <location>
        <begin position="331"/>
        <end position="357"/>
    </location>
</feature>
<feature type="transmembrane region" description="Helical" evidence="2">
    <location>
        <begin position="378"/>
        <end position="403"/>
    </location>
</feature>
<dbReference type="GO" id="GO:0006814">
    <property type="term" value="P:sodium ion transport"/>
    <property type="evidence" value="ECO:0007669"/>
    <property type="project" value="InterPro"/>
</dbReference>
<dbReference type="InterPro" id="IPR036259">
    <property type="entry name" value="MFS_trans_sf"/>
</dbReference>
<name>A0A377HPC6_GRIHO</name>
<evidence type="ECO:0000256" key="2">
    <source>
        <dbReference type="SAM" id="Phobius"/>
    </source>
</evidence>
<dbReference type="GO" id="GO:0008643">
    <property type="term" value="P:carbohydrate transport"/>
    <property type="evidence" value="ECO:0007669"/>
    <property type="project" value="InterPro"/>
</dbReference>
<sequence length="460" mass="50647">MENVQVISPPVQRDGLKIRERMGYGFGDAGGTVITGLISNFLTFFYTDIFGLTPAIVGTIFVVLRIFDAITDPIVGVIADKTETKQGKFRPFILWTAVPLALICIMTFTVPDLSYGWKVFYAIVTYFGLSLLYTLNNVPYCALITRITDNPAEVISCQSYRFAISGVAGFAVSAGLPFLVTYFGEGDQALGYQIGVGILAFAAMLMILFCFFNTKEYIKTKTTKFDLKENLKNIRQNDQLILTFIMSLLLITIFNTKGGAAMYFITYVLNEGGSYVSWFFGLATLGGIIGALILPYFTQRFKVRDIYFAINAILAVAHFVVYFVPGDNPTLWLGLVFICCVVFGFALPLHFTMVAFADEYGVLKTGVRTSGMNFAFNLFFIKLAWALSGLIISGVLVAVSYSAGAENQTPLSLQGISLLSTVIPGVLHLLLALTVKRFFVDKELLSRLAMKKLETGQAPI</sequence>
<dbReference type="RefSeq" id="WP_258867480.1">
    <property type="nucleotide sequence ID" value="NZ_JACGMI010000006.1"/>
</dbReference>
<organism evidence="3 4">
    <name type="scientific">Grimontia hollisae</name>
    <name type="common">Vibrio hollisae</name>
    <dbReference type="NCBI Taxonomy" id="673"/>
    <lineage>
        <taxon>Bacteria</taxon>
        <taxon>Pseudomonadati</taxon>
        <taxon>Pseudomonadota</taxon>
        <taxon>Gammaproteobacteria</taxon>
        <taxon>Vibrionales</taxon>
        <taxon>Vibrionaceae</taxon>
        <taxon>Grimontia</taxon>
    </lineage>
</organism>
<feature type="transmembrane region" description="Helical" evidence="2">
    <location>
        <begin position="119"/>
        <end position="142"/>
    </location>
</feature>
<dbReference type="STRING" id="673.AL542_16580"/>